<accession>A0A6J8CCU2</accession>
<dbReference type="Proteomes" id="UP000507470">
    <property type="component" value="Unassembled WGS sequence"/>
</dbReference>
<evidence type="ECO:0000256" key="1">
    <source>
        <dbReference type="SAM" id="MobiDB-lite"/>
    </source>
</evidence>
<evidence type="ECO:0000313" key="3">
    <source>
        <dbReference type="Proteomes" id="UP000507470"/>
    </source>
</evidence>
<dbReference type="EMBL" id="CACVKT020005076">
    <property type="protein sequence ID" value="CAC5392854.1"/>
    <property type="molecule type" value="Genomic_DNA"/>
</dbReference>
<feature type="region of interest" description="Disordered" evidence="1">
    <location>
        <begin position="373"/>
        <end position="403"/>
    </location>
</feature>
<feature type="compositionally biased region" description="Polar residues" evidence="1">
    <location>
        <begin position="378"/>
        <end position="403"/>
    </location>
</feature>
<gene>
    <name evidence="2" type="ORF">MCOR_27761</name>
</gene>
<protein>
    <submittedName>
        <fullName evidence="2">Uncharacterized protein</fullName>
    </submittedName>
</protein>
<dbReference type="AlphaFoldDB" id="A0A6J8CCU2"/>
<dbReference type="SUPFAM" id="SSF52266">
    <property type="entry name" value="SGNH hydrolase"/>
    <property type="match status" value="1"/>
</dbReference>
<organism evidence="2 3">
    <name type="scientific">Mytilus coruscus</name>
    <name type="common">Sea mussel</name>
    <dbReference type="NCBI Taxonomy" id="42192"/>
    <lineage>
        <taxon>Eukaryota</taxon>
        <taxon>Metazoa</taxon>
        <taxon>Spiralia</taxon>
        <taxon>Lophotrochozoa</taxon>
        <taxon>Mollusca</taxon>
        <taxon>Bivalvia</taxon>
        <taxon>Autobranchia</taxon>
        <taxon>Pteriomorphia</taxon>
        <taxon>Mytilida</taxon>
        <taxon>Mytiloidea</taxon>
        <taxon>Mytilidae</taxon>
        <taxon>Mytilinae</taxon>
        <taxon>Mytilus</taxon>
    </lineage>
</organism>
<dbReference type="Gene3D" id="3.40.50.1110">
    <property type="entry name" value="SGNH hydrolase"/>
    <property type="match status" value="1"/>
</dbReference>
<evidence type="ECO:0000313" key="2">
    <source>
        <dbReference type="EMBL" id="CAC5392854.1"/>
    </source>
</evidence>
<name>A0A6J8CCU2_MYTCO</name>
<reference evidence="2 3" key="1">
    <citation type="submission" date="2020-06" db="EMBL/GenBank/DDBJ databases">
        <authorList>
            <person name="Li R."/>
            <person name="Bekaert M."/>
        </authorList>
    </citation>
    <scope>NUCLEOTIDE SEQUENCE [LARGE SCALE GENOMIC DNA]</scope>
    <source>
        <strain evidence="3">wild</strain>
    </source>
</reference>
<dbReference type="OrthoDB" id="6015928at2759"/>
<sequence length="616" mass="70470">MHFWLHALGQLLIIGNKNNPSVKVEWHDSTTQGIIGRTEFEVHSSESFGDYEGDTLMYKVIVYLTTGKIMIQGKSFKQWCSNEFHKTLQIVENLSSSSEMTTPKSLEFENGEDNIKSCTNHHTIPKSAHVNEINQILSTNSEILQQDQIKLKTPEDVPITLLQSKNENTTINTDSINSVSNEPHSISESSQIQQRLSILEESTINMSSEILNAHSSIKNFETLLSMNLQGLRNDIVQDVIKLLNKVETSPESIETLKQVHARKLKMLREKMQESDIDKKKIIENFEIEKCQLMSKAKELERNSYHTKEVFQTAEEHLQNKIIVLTEKQTELEILLHEKHAKLQEKDATIEKLHDRLLTVKEDILGGQWSAVKGEQPKNESCSKTSGFQNQSNVHHNTKSSASKDTVIQEKEVSFAQYHTFKQNPVKKRVIFHHSSIPKFIDVKRLTASFQLEGLAKRPATLADLEEYIQQYEDLIESIVICHVGTNDLRQSPDVVYSAVDKYIEIIENLERLGATIIISSLLPCRTTRLARNICQFNETLYSKIRDNKNVTWCDNSNFFLDGTSYNAKLNLYDKDGLHININEGTRVLAGNLKKDLKFCAKWKVAFIQKEQQSTNK</sequence>
<dbReference type="InterPro" id="IPR036514">
    <property type="entry name" value="SGNH_hydro_sf"/>
</dbReference>
<proteinExistence type="predicted"/>
<keyword evidence="3" id="KW-1185">Reference proteome</keyword>